<gene>
    <name evidence="12" type="ORF">NLI96_g2791</name>
</gene>
<dbReference type="GO" id="GO:0031507">
    <property type="term" value="P:heterochromatin formation"/>
    <property type="evidence" value="ECO:0007669"/>
    <property type="project" value="TreeGrafter"/>
</dbReference>
<evidence type="ECO:0000256" key="9">
    <source>
        <dbReference type="ARBA" id="ARBA00061569"/>
    </source>
</evidence>
<proteinExistence type="inferred from homology"/>
<dbReference type="AlphaFoldDB" id="A0AAD5YH79"/>
<organism evidence="12 13">
    <name type="scientific">Meripilus lineatus</name>
    <dbReference type="NCBI Taxonomy" id="2056292"/>
    <lineage>
        <taxon>Eukaryota</taxon>
        <taxon>Fungi</taxon>
        <taxon>Dikarya</taxon>
        <taxon>Basidiomycota</taxon>
        <taxon>Agaricomycotina</taxon>
        <taxon>Agaricomycetes</taxon>
        <taxon>Polyporales</taxon>
        <taxon>Meripilaceae</taxon>
        <taxon>Meripilus</taxon>
    </lineage>
</organism>
<evidence type="ECO:0000259" key="11">
    <source>
        <dbReference type="Pfam" id="PF00850"/>
    </source>
</evidence>
<dbReference type="CDD" id="cd09991">
    <property type="entry name" value="HDAC_classI"/>
    <property type="match status" value="1"/>
</dbReference>
<feature type="domain" description="Histone deacetylase" evidence="11">
    <location>
        <begin position="23"/>
        <end position="312"/>
    </location>
</feature>
<dbReference type="Gene3D" id="3.40.800.20">
    <property type="entry name" value="Histone deacetylase domain"/>
    <property type="match status" value="1"/>
</dbReference>
<keyword evidence="7" id="KW-0804">Transcription</keyword>
<dbReference type="Pfam" id="PF00850">
    <property type="entry name" value="Hist_deacetyl"/>
    <property type="match status" value="1"/>
</dbReference>
<keyword evidence="13" id="KW-1185">Reference proteome</keyword>
<dbReference type="Proteomes" id="UP001212997">
    <property type="component" value="Unassembled WGS sequence"/>
</dbReference>
<comment type="subcellular location">
    <subcellularLocation>
        <location evidence="1">Nucleus</location>
    </subcellularLocation>
</comment>
<dbReference type="GO" id="GO:0141221">
    <property type="term" value="F:histone deacetylase activity, hydrolytic mechanism"/>
    <property type="evidence" value="ECO:0007669"/>
    <property type="project" value="UniProtKB-EC"/>
</dbReference>
<evidence type="ECO:0000256" key="1">
    <source>
        <dbReference type="ARBA" id="ARBA00004123"/>
    </source>
</evidence>
<dbReference type="InterPro" id="IPR023801">
    <property type="entry name" value="His_deacetylse_dom"/>
</dbReference>
<dbReference type="GO" id="GO:0070210">
    <property type="term" value="C:Rpd3L-Expanded complex"/>
    <property type="evidence" value="ECO:0007669"/>
    <property type="project" value="TreeGrafter"/>
</dbReference>
<evidence type="ECO:0000256" key="6">
    <source>
        <dbReference type="ARBA" id="ARBA00023015"/>
    </source>
</evidence>
<reference evidence="12" key="1">
    <citation type="submission" date="2022-07" db="EMBL/GenBank/DDBJ databases">
        <title>Genome Sequence of Physisporinus lineatus.</title>
        <authorList>
            <person name="Buettner E."/>
        </authorList>
    </citation>
    <scope>NUCLEOTIDE SEQUENCE</scope>
    <source>
        <strain evidence="12">VT162</strain>
    </source>
</reference>
<evidence type="ECO:0000313" key="13">
    <source>
        <dbReference type="Proteomes" id="UP001212997"/>
    </source>
</evidence>
<comment type="similarity">
    <text evidence="9">Belongs to the histone deacetylase family. HD Type 1 subfamily.</text>
</comment>
<feature type="compositionally biased region" description="Polar residues" evidence="10">
    <location>
        <begin position="433"/>
        <end position="444"/>
    </location>
</feature>
<evidence type="ECO:0000256" key="10">
    <source>
        <dbReference type="SAM" id="MobiDB-lite"/>
    </source>
</evidence>
<name>A0AAD5YH79_9APHY</name>
<dbReference type="GO" id="GO:0032221">
    <property type="term" value="C:Rpd3S complex"/>
    <property type="evidence" value="ECO:0007669"/>
    <property type="project" value="UniProtKB-ARBA"/>
</dbReference>
<feature type="compositionally biased region" description="Basic and acidic residues" evidence="10">
    <location>
        <begin position="387"/>
        <end position="396"/>
    </location>
</feature>
<dbReference type="SUPFAM" id="SSF52768">
    <property type="entry name" value="Arginase/deacetylase"/>
    <property type="match status" value="1"/>
</dbReference>
<dbReference type="PANTHER" id="PTHR10625">
    <property type="entry name" value="HISTONE DEACETYLASE HDAC1-RELATED"/>
    <property type="match status" value="1"/>
</dbReference>
<feature type="region of interest" description="Disordered" evidence="10">
    <location>
        <begin position="371"/>
        <end position="396"/>
    </location>
</feature>
<sequence length="550" mass="61928">MSKRRVTYFYDPDVGGFTYGLGHPMKPQRMRITHELLSAYGMLDKMHILRAKRASAEALTRFHTDEYVHFLSRVTPETAEDLTFHGTRFLVGEDNPAWEGLFDFCSLSAGGSIAAAQRMASGATDIAINWAGGLHHAKKREASGFCYINDIVLGILELLRVYPRVLYIDIDCHHGDGVEEAFYTTNRVMTCSFHKFGEYFPGTGTQEDRGRGAGKGYAINVPFKDGITDDAFKSVFEPVISKVIEVFQPSAIILQCGADSLAGDKLGCFNITMKGHANCVQFVRKFNIPFMMVGGGGYTVKNVARTWTYETACAIGIEDTIDPNLPWNEYFEWFGPRYRLEVLENNMEDLNVKDKSIDKVRETTLKHLSELRPAPSVGLQDVPSESVGDHLGFKQPREEVDDLDRRLAQHMRLVNDLQESSTSDGSDNESDSDTSSASRLINRSSRQHRVRNGKKRMSIITNQPIDFEQNQGYYDPCHGWTIPESNKPVKRRFFHSAARWDTQLQRVLVQDDGLAVPRVHVSTLMESGGRFGSDEGSDDEMELEEEEEES</sequence>
<dbReference type="PANTHER" id="PTHR10625:SF2">
    <property type="entry name" value="HISTONE DEACETYLASE"/>
    <property type="match status" value="1"/>
</dbReference>
<evidence type="ECO:0000256" key="5">
    <source>
        <dbReference type="ARBA" id="ARBA00022853"/>
    </source>
</evidence>
<dbReference type="FunFam" id="3.40.800.20:FF:000001">
    <property type="entry name" value="Histone deacetylase"/>
    <property type="match status" value="1"/>
</dbReference>
<evidence type="ECO:0000256" key="3">
    <source>
        <dbReference type="ARBA" id="ARBA00022491"/>
    </source>
</evidence>
<feature type="region of interest" description="Disordered" evidence="10">
    <location>
        <begin position="415"/>
        <end position="457"/>
    </location>
</feature>
<feature type="region of interest" description="Disordered" evidence="10">
    <location>
        <begin position="526"/>
        <end position="550"/>
    </location>
</feature>
<keyword evidence="8" id="KW-0539">Nucleus</keyword>
<comment type="caution">
    <text evidence="12">The sequence shown here is derived from an EMBL/GenBank/DDBJ whole genome shotgun (WGS) entry which is preliminary data.</text>
</comment>
<dbReference type="EC" id="3.5.1.98" evidence="2"/>
<evidence type="ECO:0000256" key="2">
    <source>
        <dbReference type="ARBA" id="ARBA00012111"/>
    </source>
</evidence>
<keyword evidence="3" id="KW-0678">Repressor</keyword>
<evidence type="ECO:0000256" key="8">
    <source>
        <dbReference type="ARBA" id="ARBA00023242"/>
    </source>
</evidence>
<evidence type="ECO:0000256" key="7">
    <source>
        <dbReference type="ARBA" id="ARBA00023163"/>
    </source>
</evidence>
<dbReference type="InterPro" id="IPR037138">
    <property type="entry name" value="His_deacetylse_dom_sf"/>
</dbReference>
<keyword evidence="4" id="KW-0378">Hydrolase</keyword>
<feature type="compositionally biased region" description="Acidic residues" evidence="10">
    <location>
        <begin position="535"/>
        <end position="550"/>
    </location>
</feature>
<evidence type="ECO:0000256" key="4">
    <source>
        <dbReference type="ARBA" id="ARBA00022801"/>
    </source>
</evidence>
<dbReference type="EMBL" id="JANAWD010000065">
    <property type="protein sequence ID" value="KAJ3488527.1"/>
    <property type="molecule type" value="Genomic_DNA"/>
</dbReference>
<dbReference type="InterPro" id="IPR003084">
    <property type="entry name" value="HDAC_I/II"/>
</dbReference>
<feature type="compositionally biased region" description="Basic residues" evidence="10">
    <location>
        <begin position="445"/>
        <end position="457"/>
    </location>
</feature>
<protein>
    <recommendedName>
        <fullName evidence="2">histone deacetylase</fullName>
        <ecNumber evidence="2">3.5.1.98</ecNumber>
    </recommendedName>
</protein>
<keyword evidence="6" id="KW-0805">Transcription regulation</keyword>
<dbReference type="PRINTS" id="PR01270">
    <property type="entry name" value="HDASUPER"/>
</dbReference>
<keyword evidence="5" id="KW-0156">Chromatin regulator</keyword>
<dbReference type="InterPro" id="IPR000286">
    <property type="entry name" value="HDACs"/>
</dbReference>
<dbReference type="PRINTS" id="PR01271">
    <property type="entry name" value="HISDACETLASE"/>
</dbReference>
<dbReference type="InterPro" id="IPR023696">
    <property type="entry name" value="Ureohydrolase_dom_sf"/>
</dbReference>
<accession>A0AAD5YH79</accession>
<evidence type="ECO:0000313" key="12">
    <source>
        <dbReference type="EMBL" id="KAJ3488527.1"/>
    </source>
</evidence>